<accession>A0A976IET2</accession>
<comment type="caution">
    <text evidence="2">The sequence shown here is derived from an EMBL/GenBank/DDBJ whole genome shotgun (WGS) entry which is preliminary data.</text>
</comment>
<organism evidence="2 3">
    <name type="scientific">Bremia lactucae</name>
    <name type="common">Lettuce downy mildew</name>
    <dbReference type="NCBI Taxonomy" id="4779"/>
    <lineage>
        <taxon>Eukaryota</taxon>
        <taxon>Sar</taxon>
        <taxon>Stramenopiles</taxon>
        <taxon>Oomycota</taxon>
        <taxon>Peronosporomycetes</taxon>
        <taxon>Peronosporales</taxon>
        <taxon>Peronosporaceae</taxon>
        <taxon>Bremia</taxon>
    </lineage>
</organism>
<protein>
    <submittedName>
        <fullName evidence="2">Uncharacterized protein</fullName>
    </submittedName>
</protein>
<dbReference type="KEGG" id="blac:94349206"/>
<proteinExistence type="predicted"/>
<dbReference type="GeneID" id="94349206"/>
<feature type="compositionally biased region" description="Polar residues" evidence="1">
    <location>
        <begin position="22"/>
        <end position="32"/>
    </location>
</feature>
<sequence>MPNGPEETHCDVAAQAGGASIGTPTNSPTCQTGPPAPKATIRAALTIEGITDLLYSITLHETVEANGHRRMFRDSAFSSPGTTVKFPFYRIRVKNGDNTIHRLEPEERGPWRGDHDKANIFAKTWTPILQQEAMDAQEFRQMLARSNSKEHHTAELDSLAASI</sequence>
<gene>
    <name evidence="2" type="ORF">CCR75_005454</name>
</gene>
<dbReference type="RefSeq" id="XP_067819172.1">
    <property type="nucleotide sequence ID" value="XM_067963535.1"/>
</dbReference>
<dbReference type="Proteomes" id="UP000294530">
    <property type="component" value="Unassembled WGS sequence"/>
</dbReference>
<evidence type="ECO:0000313" key="3">
    <source>
        <dbReference type="Proteomes" id="UP000294530"/>
    </source>
</evidence>
<evidence type="ECO:0000256" key="1">
    <source>
        <dbReference type="SAM" id="MobiDB-lite"/>
    </source>
</evidence>
<name>A0A976IET2_BRELC</name>
<feature type="region of interest" description="Disordered" evidence="1">
    <location>
        <begin position="17"/>
        <end position="36"/>
    </location>
</feature>
<evidence type="ECO:0000313" key="2">
    <source>
        <dbReference type="EMBL" id="TDH69673.1"/>
    </source>
</evidence>
<dbReference type="AlphaFoldDB" id="A0A976IET2"/>
<dbReference type="OrthoDB" id="168226at2759"/>
<reference evidence="2 3" key="1">
    <citation type="journal article" date="2021" name="Genome Biol.">
        <title>AFLAP: assembly-free linkage analysis pipeline using k-mers from genome sequencing data.</title>
        <authorList>
            <person name="Fletcher K."/>
            <person name="Zhang L."/>
            <person name="Gil J."/>
            <person name="Han R."/>
            <person name="Cavanaugh K."/>
            <person name="Michelmore R."/>
        </authorList>
    </citation>
    <scope>NUCLEOTIDE SEQUENCE [LARGE SCALE GENOMIC DNA]</scope>
    <source>
        <strain evidence="2 3">SF5</strain>
    </source>
</reference>
<dbReference type="EMBL" id="SHOA02000007">
    <property type="protein sequence ID" value="TDH69673.1"/>
    <property type="molecule type" value="Genomic_DNA"/>
</dbReference>
<keyword evidence="3" id="KW-1185">Reference proteome</keyword>